<accession>A0A370I507</accession>
<evidence type="ECO:0008006" key="3">
    <source>
        <dbReference type="Google" id="ProtNLM"/>
    </source>
</evidence>
<protein>
    <recommendedName>
        <fullName evidence="3">IrrE N-terminal-like domain-containing protein</fullName>
    </recommendedName>
</protein>
<name>A0A370I507_9NOCA</name>
<comment type="caution">
    <text evidence="1">The sequence shown here is derived from an EMBL/GenBank/DDBJ whole genome shotgun (WGS) entry which is preliminary data.</text>
</comment>
<evidence type="ECO:0000313" key="1">
    <source>
        <dbReference type="EMBL" id="RDI65828.1"/>
    </source>
</evidence>
<sequence length="206" mass="23444">MLELNVWHVRPAGDDGMSRRSQRRRAARLVEEFVGDLRLPTPAAPEQVMGAVCEVLTRRLDHPVKRMAVKFPASQGEVVFGLWVHADDAHYIFYEKDTSPWHQLVIFCHETGHLIHEHDQTPLLEADAPHLLLPNLDPSAVQRIMAKRSEQCHGPAEVQAEMFAAHLLTQVSRWLPERHWPVQDSDAAAVHRMETVFGLPQADDRV</sequence>
<organism evidence="1 2">
    <name type="scientific">Nocardia pseudobrasiliensis</name>
    <dbReference type="NCBI Taxonomy" id="45979"/>
    <lineage>
        <taxon>Bacteria</taxon>
        <taxon>Bacillati</taxon>
        <taxon>Actinomycetota</taxon>
        <taxon>Actinomycetes</taxon>
        <taxon>Mycobacteriales</taxon>
        <taxon>Nocardiaceae</taxon>
        <taxon>Nocardia</taxon>
    </lineage>
</organism>
<dbReference type="STRING" id="1210086.GCA_001613105_04193"/>
<gene>
    <name evidence="1" type="ORF">DFR76_105144</name>
</gene>
<dbReference type="EMBL" id="QQBC01000005">
    <property type="protein sequence ID" value="RDI65828.1"/>
    <property type="molecule type" value="Genomic_DNA"/>
</dbReference>
<proteinExistence type="predicted"/>
<keyword evidence="2" id="KW-1185">Reference proteome</keyword>
<evidence type="ECO:0000313" key="2">
    <source>
        <dbReference type="Proteomes" id="UP000254869"/>
    </source>
</evidence>
<reference evidence="1 2" key="1">
    <citation type="submission" date="2018-07" db="EMBL/GenBank/DDBJ databases">
        <title>Genomic Encyclopedia of Type Strains, Phase IV (KMG-IV): sequencing the most valuable type-strain genomes for metagenomic binning, comparative biology and taxonomic classification.</title>
        <authorList>
            <person name="Goeker M."/>
        </authorList>
    </citation>
    <scope>NUCLEOTIDE SEQUENCE [LARGE SCALE GENOMIC DNA]</scope>
    <source>
        <strain evidence="1 2">DSM 44290</strain>
    </source>
</reference>
<dbReference type="AlphaFoldDB" id="A0A370I507"/>
<dbReference type="Proteomes" id="UP000254869">
    <property type="component" value="Unassembled WGS sequence"/>
</dbReference>